<comment type="caution">
    <text evidence="1">The sequence shown here is derived from an EMBL/GenBank/DDBJ whole genome shotgun (WGS) entry which is preliminary data.</text>
</comment>
<dbReference type="STRING" id="216463.VC81_01275"/>
<dbReference type="AlphaFoldDB" id="A0A0F3RW77"/>
<proteinExistence type="predicted"/>
<accession>A0A0F3RW77</accession>
<organism evidence="1 2">
    <name type="scientific">Levilactobacillus spicheri</name>
    <dbReference type="NCBI Taxonomy" id="216463"/>
    <lineage>
        <taxon>Bacteria</taxon>
        <taxon>Bacillati</taxon>
        <taxon>Bacillota</taxon>
        <taxon>Bacilli</taxon>
        <taxon>Lactobacillales</taxon>
        <taxon>Lactobacillaceae</taxon>
        <taxon>Levilactobacillus</taxon>
    </lineage>
</organism>
<dbReference type="OrthoDB" id="2234534at2"/>
<protein>
    <submittedName>
        <fullName evidence="1">Uncharacterized protein</fullName>
    </submittedName>
</protein>
<dbReference type="NCBIfam" id="TIGR04141">
    <property type="entry name" value="TIGR04141 family sporadically distributed protein"/>
    <property type="match status" value="1"/>
</dbReference>
<reference evidence="1 2" key="1">
    <citation type="submission" date="2015-03" db="EMBL/GenBank/DDBJ databases">
        <authorList>
            <person name="Zheng J."/>
            <person name="Ganezle M."/>
        </authorList>
    </citation>
    <scope>NUCLEOTIDE SEQUENCE [LARGE SCALE GENOMIC DNA]</scope>
    <source>
        <strain evidence="1 2">LP38</strain>
    </source>
</reference>
<dbReference type="Pfam" id="PF19614">
    <property type="entry name" value="DUF6119"/>
    <property type="match status" value="1"/>
</dbReference>
<dbReference type="InterPro" id="IPR026487">
    <property type="entry name" value="CHP04141"/>
</dbReference>
<evidence type="ECO:0000313" key="1">
    <source>
        <dbReference type="EMBL" id="KJW13839.1"/>
    </source>
</evidence>
<name>A0A0F3RW77_9LACO</name>
<dbReference type="RefSeq" id="WP_045806334.1">
    <property type="nucleotide sequence ID" value="NZ_JZCR01000003.1"/>
</dbReference>
<gene>
    <name evidence="1" type="ORF">VC81_01275</name>
</gene>
<dbReference type="Proteomes" id="UP000033491">
    <property type="component" value="Unassembled WGS sequence"/>
</dbReference>
<dbReference type="EMBL" id="JZCR01000003">
    <property type="protein sequence ID" value="KJW13839.1"/>
    <property type="molecule type" value="Genomic_DNA"/>
</dbReference>
<evidence type="ECO:0000313" key="2">
    <source>
        <dbReference type="Proteomes" id="UP000033491"/>
    </source>
</evidence>
<dbReference type="PATRIC" id="fig|216463.3.peg.2046"/>
<sequence length="530" mass="59458">MSSDKHTYNIAIRLHKTAVRKYEDVLRTVYKKGESSYIPPVTIDPSLGHGKVYIISKKTTPQWTSLLNDFAKNRVTIPDNSYSKALIVLKIKNRFMSISLGYGDSLLNDSMVVDDFGKMIAAKKVNNNMVNGVNTMTISDSIVQSSKQIVGNSSNGVASLIQSNSEFPNSIAGLYRNGSTETLLEGSGALLKAKRNMKLTEIIPDLKFYLDAYLQKGTISDWISRLKKISSKSDRDKLNTKLADQIINKNLDFGIAWPEYTDLKDLNITGLSANLPDSLNTPASQLKWYINQLTTPHPAETLLNKIKTSAHVIAYDSYGQERKMTVYRCLLAEFNSKTGRYLLFNGNWFEVSNAFYNELQSTLGSVPVSTLPLPEFKKSRDKDESGYNSYATKQLAGAVELHRNNYNQSVIHTRGSIEPADIITRQKEFLYVKKGNSSSVLSHLFMQGYVSAQLLSQGVDSNFRNTITKDASYPASFLDISVPNNKITIVFVIIRNNRNLPLFSMITFAKVVHDIKVMNFQVQIAWVKDK</sequence>